<organism evidence="2 3">
    <name type="scientific">Mytilus coruscus</name>
    <name type="common">Sea mussel</name>
    <dbReference type="NCBI Taxonomy" id="42192"/>
    <lineage>
        <taxon>Eukaryota</taxon>
        <taxon>Metazoa</taxon>
        <taxon>Spiralia</taxon>
        <taxon>Lophotrochozoa</taxon>
        <taxon>Mollusca</taxon>
        <taxon>Bivalvia</taxon>
        <taxon>Autobranchia</taxon>
        <taxon>Pteriomorphia</taxon>
        <taxon>Mytilida</taxon>
        <taxon>Mytiloidea</taxon>
        <taxon>Mytilidae</taxon>
        <taxon>Mytilinae</taxon>
        <taxon>Mytilus</taxon>
    </lineage>
</organism>
<keyword evidence="3" id="KW-1185">Reference proteome</keyword>
<evidence type="ECO:0000313" key="3">
    <source>
        <dbReference type="Proteomes" id="UP000507470"/>
    </source>
</evidence>
<gene>
    <name evidence="2" type="ORF">MCOR_30531</name>
</gene>
<evidence type="ECO:0000313" key="2">
    <source>
        <dbReference type="EMBL" id="CAC5395911.1"/>
    </source>
</evidence>
<dbReference type="Proteomes" id="UP000507470">
    <property type="component" value="Unassembled WGS sequence"/>
</dbReference>
<keyword evidence="1" id="KW-0732">Signal</keyword>
<proteinExistence type="predicted"/>
<protein>
    <submittedName>
        <fullName evidence="2">Uncharacterized protein</fullName>
    </submittedName>
</protein>
<evidence type="ECO:0000256" key="1">
    <source>
        <dbReference type="SAM" id="SignalP"/>
    </source>
</evidence>
<dbReference type="EMBL" id="CACVKT020005596">
    <property type="protein sequence ID" value="CAC5395911.1"/>
    <property type="molecule type" value="Genomic_DNA"/>
</dbReference>
<feature type="chain" id="PRO_5027090520" evidence="1">
    <location>
        <begin position="20"/>
        <end position="302"/>
    </location>
</feature>
<dbReference type="AlphaFoldDB" id="A0A6J8CJG2"/>
<sequence length="302" mass="34507">MWTLEFLVIGLLLVDFCENSTGYITRDIGGEIRHCIPISNCPPAHVPVKVTTSIVIPTYVNKTNQEIQTVHKLQWDQTDLPLYIESVQNEISKLQLTQKPSNSIQKITDALLTASSKTVPTKPIKLKGPKWKASPRVKKHLKIVNNCTQNGNMKQIMENPSTELFYKLINRNRFKPRTNTTGIDIEGELEFNPARQRKAFAKYYEDLSIPKETNYDNSYQELCQIRQRLVEEVLHNKPSNIEPYKEDDISKAIDNLNTGKSPDEYGLCAEHLKLAKEIVTPTLTNVFNNILINRAVPIEFKS</sequence>
<name>A0A6J8CJG2_MYTCO</name>
<dbReference type="OrthoDB" id="7476844at2759"/>
<reference evidence="2 3" key="1">
    <citation type="submission" date="2020-06" db="EMBL/GenBank/DDBJ databases">
        <authorList>
            <person name="Li R."/>
            <person name="Bekaert M."/>
        </authorList>
    </citation>
    <scope>NUCLEOTIDE SEQUENCE [LARGE SCALE GENOMIC DNA]</scope>
    <source>
        <strain evidence="3">wild</strain>
    </source>
</reference>
<accession>A0A6J8CJG2</accession>
<feature type="signal peptide" evidence="1">
    <location>
        <begin position="1"/>
        <end position="19"/>
    </location>
</feature>